<comment type="caution">
    <text evidence="2">The sequence shown here is derived from an EMBL/GenBank/DDBJ whole genome shotgun (WGS) entry which is preliminary data.</text>
</comment>
<reference evidence="2" key="1">
    <citation type="submission" date="2020-06" db="EMBL/GenBank/DDBJ databases">
        <authorList>
            <person name="Li T."/>
            <person name="Hu X."/>
            <person name="Zhang T."/>
            <person name="Song X."/>
            <person name="Zhang H."/>
            <person name="Dai N."/>
            <person name="Sheng W."/>
            <person name="Hou X."/>
            <person name="Wei L."/>
        </authorList>
    </citation>
    <scope>NUCLEOTIDE SEQUENCE</scope>
    <source>
        <strain evidence="2">G02</strain>
        <tissue evidence="2">Leaf</tissue>
    </source>
</reference>
<dbReference type="EMBL" id="JACGWJ010000921">
    <property type="protein sequence ID" value="KAL0286816.1"/>
    <property type="molecule type" value="Genomic_DNA"/>
</dbReference>
<feature type="region of interest" description="Disordered" evidence="1">
    <location>
        <begin position="43"/>
        <end position="72"/>
    </location>
</feature>
<organism evidence="2">
    <name type="scientific">Sesamum radiatum</name>
    <name type="common">Black benniseed</name>
    <dbReference type="NCBI Taxonomy" id="300843"/>
    <lineage>
        <taxon>Eukaryota</taxon>
        <taxon>Viridiplantae</taxon>
        <taxon>Streptophyta</taxon>
        <taxon>Embryophyta</taxon>
        <taxon>Tracheophyta</taxon>
        <taxon>Spermatophyta</taxon>
        <taxon>Magnoliopsida</taxon>
        <taxon>eudicotyledons</taxon>
        <taxon>Gunneridae</taxon>
        <taxon>Pentapetalae</taxon>
        <taxon>asterids</taxon>
        <taxon>lamiids</taxon>
        <taxon>Lamiales</taxon>
        <taxon>Pedaliaceae</taxon>
        <taxon>Sesamum</taxon>
    </lineage>
</organism>
<proteinExistence type="predicted"/>
<feature type="compositionally biased region" description="Polar residues" evidence="1">
    <location>
        <begin position="47"/>
        <end position="62"/>
    </location>
</feature>
<protein>
    <submittedName>
        <fullName evidence="2">Uncharacterized protein</fullName>
    </submittedName>
</protein>
<reference evidence="2" key="2">
    <citation type="journal article" date="2024" name="Plant">
        <title>Genomic evolution and insights into agronomic trait innovations of Sesamum species.</title>
        <authorList>
            <person name="Miao H."/>
            <person name="Wang L."/>
            <person name="Qu L."/>
            <person name="Liu H."/>
            <person name="Sun Y."/>
            <person name="Le M."/>
            <person name="Wang Q."/>
            <person name="Wei S."/>
            <person name="Zheng Y."/>
            <person name="Lin W."/>
            <person name="Duan Y."/>
            <person name="Cao H."/>
            <person name="Xiong S."/>
            <person name="Wang X."/>
            <person name="Wei L."/>
            <person name="Li C."/>
            <person name="Ma Q."/>
            <person name="Ju M."/>
            <person name="Zhao R."/>
            <person name="Li G."/>
            <person name="Mu C."/>
            <person name="Tian Q."/>
            <person name="Mei H."/>
            <person name="Zhang T."/>
            <person name="Gao T."/>
            <person name="Zhang H."/>
        </authorList>
    </citation>
    <scope>NUCLEOTIDE SEQUENCE</scope>
    <source>
        <strain evidence="2">G02</strain>
    </source>
</reference>
<name>A0AAW2IX15_SESRA</name>
<gene>
    <name evidence="2" type="ORF">Sradi_7138600</name>
</gene>
<evidence type="ECO:0000256" key="1">
    <source>
        <dbReference type="SAM" id="MobiDB-lite"/>
    </source>
</evidence>
<evidence type="ECO:0000313" key="2">
    <source>
        <dbReference type="EMBL" id="KAL0286816.1"/>
    </source>
</evidence>
<sequence length="72" mass="7410">MEIPTNTLNKQKAGEASAATTQALEVVPSAPLASLTGRAATIALRSTDPTTDTPRITVNPNSLPAELSPNLL</sequence>
<dbReference type="AlphaFoldDB" id="A0AAW2IX15"/>
<accession>A0AAW2IX15</accession>